<dbReference type="OrthoDB" id="3641178at2759"/>
<reference evidence="2" key="1">
    <citation type="journal article" date="2020" name="Stud. Mycol.">
        <title>101 Dothideomycetes genomes: a test case for predicting lifestyles and emergence of pathogens.</title>
        <authorList>
            <person name="Haridas S."/>
            <person name="Albert R."/>
            <person name="Binder M."/>
            <person name="Bloem J."/>
            <person name="Labutti K."/>
            <person name="Salamov A."/>
            <person name="Andreopoulos B."/>
            <person name="Baker S."/>
            <person name="Barry K."/>
            <person name="Bills G."/>
            <person name="Bluhm B."/>
            <person name="Cannon C."/>
            <person name="Castanera R."/>
            <person name="Culley D."/>
            <person name="Daum C."/>
            <person name="Ezra D."/>
            <person name="Gonzalez J."/>
            <person name="Henrissat B."/>
            <person name="Kuo A."/>
            <person name="Liang C."/>
            <person name="Lipzen A."/>
            <person name="Lutzoni F."/>
            <person name="Magnuson J."/>
            <person name="Mondo S."/>
            <person name="Nolan M."/>
            <person name="Ohm R."/>
            <person name="Pangilinan J."/>
            <person name="Park H.-J."/>
            <person name="Ramirez L."/>
            <person name="Alfaro M."/>
            <person name="Sun H."/>
            <person name="Tritt A."/>
            <person name="Yoshinaga Y."/>
            <person name="Zwiers L.-H."/>
            <person name="Turgeon B."/>
            <person name="Goodwin S."/>
            <person name="Spatafora J."/>
            <person name="Crous P."/>
            <person name="Grigoriev I."/>
        </authorList>
    </citation>
    <scope>NUCLEOTIDE SEQUENCE</scope>
    <source>
        <strain evidence="2">CBS 121167</strain>
    </source>
</reference>
<dbReference type="GeneID" id="54302752"/>
<evidence type="ECO:0000313" key="3">
    <source>
        <dbReference type="Proteomes" id="UP000799438"/>
    </source>
</evidence>
<gene>
    <name evidence="2" type="ORF">K452DRAFT_337002</name>
</gene>
<protein>
    <submittedName>
        <fullName evidence="2">Uncharacterized protein</fullName>
    </submittedName>
</protein>
<keyword evidence="3" id="KW-1185">Reference proteome</keyword>
<name>A0A6A6BRN6_9PEZI</name>
<evidence type="ECO:0000256" key="1">
    <source>
        <dbReference type="SAM" id="MobiDB-lite"/>
    </source>
</evidence>
<feature type="compositionally biased region" description="Polar residues" evidence="1">
    <location>
        <begin position="280"/>
        <end position="292"/>
    </location>
</feature>
<dbReference type="Proteomes" id="UP000799438">
    <property type="component" value="Unassembled WGS sequence"/>
</dbReference>
<dbReference type="EMBL" id="ML995475">
    <property type="protein sequence ID" value="KAF2146756.1"/>
    <property type="molecule type" value="Genomic_DNA"/>
</dbReference>
<accession>A0A6A6BRN6</accession>
<dbReference type="RefSeq" id="XP_033402465.1">
    <property type="nucleotide sequence ID" value="XM_033545252.1"/>
</dbReference>
<sequence>MQDNGAHPTIPTRDFTSTQLANMSLRKTLNDVKQMYFGHRYRQCISRCAELLESELQDFHQLIIAYLYFYTALSYDTLARGMHSSSMSRIPTLHDAEHYFQKALLALPNPLPVITPNPKDSAVVVRINDPPKRQRSSHLALELSVGNHHRSPGLVSVTNISANPLSALSETPSKLLIFEPRPDNKWSLLPPVNKATNSELFPTFDLFIAEPPTVPCVPTSLGFTAANKLQRNDSTASVLSVSSHQIRRYNEDLAAFTSMLQNHISSVQALKNAYSLPKTSLNASDPSATSNRVDTDQEKRHGVSLRSDTGKSGRFLNDAEKAIRIMRGRERGWARDKFNGKRYEKLREAALAEL</sequence>
<dbReference type="AlphaFoldDB" id="A0A6A6BRN6"/>
<organism evidence="2 3">
    <name type="scientific">Aplosporella prunicola CBS 121167</name>
    <dbReference type="NCBI Taxonomy" id="1176127"/>
    <lineage>
        <taxon>Eukaryota</taxon>
        <taxon>Fungi</taxon>
        <taxon>Dikarya</taxon>
        <taxon>Ascomycota</taxon>
        <taxon>Pezizomycotina</taxon>
        <taxon>Dothideomycetes</taxon>
        <taxon>Dothideomycetes incertae sedis</taxon>
        <taxon>Botryosphaeriales</taxon>
        <taxon>Aplosporellaceae</taxon>
        <taxon>Aplosporella</taxon>
    </lineage>
</organism>
<feature type="region of interest" description="Disordered" evidence="1">
    <location>
        <begin position="280"/>
        <end position="312"/>
    </location>
</feature>
<evidence type="ECO:0000313" key="2">
    <source>
        <dbReference type="EMBL" id="KAF2146756.1"/>
    </source>
</evidence>
<proteinExistence type="predicted"/>